<dbReference type="PANTHER" id="PTHR31126">
    <property type="entry name" value="TYROSINE-PROTEIN PHOSPHATASE"/>
    <property type="match status" value="1"/>
</dbReference>
<dbReference type="PROSITE" id="PS50054">
    <property type="entry name" value="TYR_PHOSPHATASE_DUAL"/>
    <property type="match status" value="1"/>
</dbReference>
<dbReference type="CDD" id="cd14528">
    <property type="entry name" value="PFA-DSP_Siw14"/>
    <property type="match status" value="1"/>
</dbReference>
<gene>
    <name evidence="10" type="ORF">R1sor_007552</name>
</gene>
<dbReference type="FunFam" id="3.90.190.10:FF:000024">
    <property type="entry name" value="probable tyrosine-protein phosphatase At1g05000"/>
    <property type="match status" value="1"/>
</dbReference>
<evidence type="ECO:0000256" key="4">
    <source>
        <dbReference type="ARBA" id="ARBA00047342"/>
    </source>
</evidence>
<dbReference type="Proteomes" id="UP001633002">
    <property type="component" value="Unassembled WGS sequence"/>
</dbReference>
<comment type="caution">
    <text evidence="10">The sequence shown here is derived from an EMBL/GenBank/DDBJ whole genome shotgun (WGS) entry which is preliminary data.</text>
</comment>
<evidence type="ECO:0000256" key="1">
    <source>
        <dbReference type="ARBA" id="ARBA00012527"/>
    </source>
</evidence>
<dbReference type="AlphaFoldDB" id="A0ABD3HSG9"/>
<dbReference type="Gene3D" id="3.90.190.10">
    <property type="entry name" value="Protein tyrosine phosphatase superfamily"/>
    <property type="match status" value="1"/>
</dbReference>
<dbReference type="EC" id="3.6.1.52" evidence="1"/>
<evidence type="ECO:0000256" key="6">
    <source>
        <dbReference type="ARBA" id="ARBA00047927"/>
    </source>
</evidence>
<evidence type="ECO:0000313" key="10">
    <source>
        <dbReference type="EMBL" id="KAL3693901.1"/>
    </source>
</evidence>
<keyword evidence="2" id="KW-0378">Hydrolase</keyword>
<comment type="catalytic activity">
    <reaction evidence="4">
        <text>5-diphospho-1D-myo-inositol 1,2,3,4,6-pentakisphosphate + H2O = 1D-myo-inositol hexakisphosphate + phosphate + H(+)</text>
        <dbReference type="Rhea" id="RHEA:22384"/>
        <dbReference type="ChEBI" id="CHEBI:15377"/>
        <dbReference type="ChEBI" id="CHEBI:15378"/>
        <dbReference type="ChEBI" id="CHEBI:43474"/>
        <dbReference type="ChEBI" id="CHEBI:58130"/>
        <dbReference type="ChEBI" id="CHEBI:58628"/>
        <dbReference type="EC" id="3.6.1.52"/>
    </reaction>
    <physiologicalReaction direction="left-to-right" evidence="4">
        <dbReference type="Rhea" id="RHEA:22385"/>
    </physiologicalReaction>
</comment>
<dbReference type="InterPro" id="IPR004861">
    <property type="entry name" value="Siw14-like"/>
</dbReference>
<organism evidence="10 11">
    <name type="scientific">Riccia sorocarpa</name>
    <dbReference type="NCBI Taxonomy" id="122646"/>
    <lineage>
        <taxon>Eukaryota</taxon>
        <taxon>Viridiplantae</taxon>
        <taxon>Streptophyta</taxon>
        <taxon>Embryophyta</taxon>
        <taxon>Marchantiophyta</taxon>
        <taxon>Marchantiopsida</taxon>
        <taxon>Marchantiidae</taxon>
        <taxon>Marchantiales</taxon>
        <taxon>Ricciaceae</taxon>
        <taxon>Riccia</taxon>
    </lineage>
</organism>
<comment type="catalytic activity">
    <reaction evidence="6">
        <text>1,5-bis(diphospho)-1D-myo-inositol 2,3,4,6-tetrakisphosphate + H2O = 1-diphospho-1D-myo-inositol 2,3,4,5,6-pentakisphosphate + phosphate + 2 H(+)</text>
        <dbReference type="Rhea" id="RHEA:79699"/>
        <dbReference type="ChEBI" id="CHEBI:15377"/>
        <dbReference type="ChEBI" id="CHEBI:15378"/>
        <dbReference type="ChEBI" id="CHEBI:43474"/>
        <dbReference type="ChEBI" id="CHEBI:74946"/>
        <dbReference type="ChEBI" id="CHEBI:77983"/>
        <dbReference type="EC" id="3.6.1.52"/>
    </reaction>
    <physiologicalReaction direction="left-to-right" evidence="6">
        <dbReference type="Rhea" id="RHEA:79700"/>
    </physiologicalReaction>
</comment>
<sequence>MGMQDELLIPPINFAMVDQGVYRSGYPNSKNFTFLHKLRLRSVIYLCPEPYPESNLEFLEKENIKLFHFGIEGNKEPFVDIPEDVIRDALKILLDVKNHPILIHCNKGKHRTGCLVGCLRKVQNWSLTSIFDEYRRFAGTKVRMLDQQFMELFDTSSFKQMARIWATGRARPRRSAQLPSAKVDPVPRIGQLTGTRVDAITKNGVTALENAGIPVLARQ</sequence>
<name>A0ABD3HSG9_9MARC</name>
<dbReference type="InterPro" id="IPR000387">
    <property type="entry name" value="Tyr_Pase_dom"/>
</dbReference>
<evidence type="ECO:0000259" key="9">
    <source>
        <dbReference type="PROSITE" id="PS50056"/>
    </source>
</evidence>
<evidence type="ECO:0000256" key="3">
    <source>
        <dbReference type="ARBA" id="ARBA00044949"/>
    </source>
</evidence>
<dbReference type="EMBL" id="JBJQOH010000003">
    <property type="protein sequence ID" value="KAL3693901.1"/>
    <property type="molecule type" value="Genomic_DNA"/>
</dbReference>
<proteinExistence type="inferred from homology"/>
<dbReference type="InterPro" id="IPR016130">
    <property type="entry name" value="Tyr_Pase_AS"/>
</dbReference>
<dbReference type="InterPro" id="IPR029021">
    <property type="entry name" value="Prot-tyrosine_phosphatase-like"/>
</dbReference>
<dbReference type="SUPFAM" id="SSF52799">
    <property type="entry name" value="(Phosphotyrosine protein) phosphatases II"/>
    <property type="match status" value="1"/>
</dbReference>
<protein>
    <recommendedName>
        <fullName evidence="1">diphosphoinositol-polyphosphate diphosphatase</fullName>
        <ecNumber evidence="1">3.6.1.52</ecNumber>
    </recommendedName>
</protein>
<reference evidence="10 11" key="1">
    <citation type="submission" date="2024-09" db="EMBL/GenBank/DDBJ databases">
        <title>Chromosome-scale assembly of Riccia sorocarpa.</title>
        <authorList>
            <person name="Paukszto L."/>
        </authorList>
    </citation>
    <scope>NUCLEOTIDE SEQUENCE [LARGE SCALE GENOMIC DNA]</scope>
    <source>
        <strain evidence="10">LP-2024</strain>
        <tissue evidence="10">Aerial parts of the thallus</tissue>
    </source>
</reference>
<comment type="similarity">
    <text evidence="3">Belongs to the protein-tyrosine phosphatase family. Atypical dual-specificity phosphatase Siw14-like subfamily.</text>
</comment>
<keyword evidence="11" id="KW-1185">Reference proteome</keyword>
<comment type="catalytic activity">
    <reaction evidence="7">
        <text>6-diphospho-1D-myo-inositol pentakisphosphate + H2O = 1D-myo-inositol hexakisphosphate + phosphate + H(+)</text>
        <dbReference type="Rhea" id="RHEA:79703"/>
        <dbReference type="ChEBI" id="CHEBI:15377"/>
        <dbReference type="ChEBI" id="CHEBI:15378"/>
        <dbReference type="ChEBI" id="CHEBI:43474"/>
        <dbReference type="ChEBI" id="CHEBI:58130"/>
        <dbReference type="ChEBI" id="CHEBI:230534"/>
        <dbReference type="EC" id="3.6.1.52"/>
    </reaction>
    <physiologicalReaction direction="left-to-right" evidence="7">
        <dbReference type="Rhea" id="RHEA:79704"/>
    </physiologicalReaction>
</comment>
<accession>A0ABD3HSG9</accession>
<dbReference type="PANTHER" id="PTHR31126:SF48">
    <property type="entry name" value="INOSITOL PHOSPHATASE SIW14"/>
    <property type="match status" value="1"/>
</dbReference>
<dbReference type="InterPro" id="IPR020428">
    <property type="entry name" value="PFA-DSPs"/>
</dbReference>
<dbReference type="PROSITE" id="PS50056">
    <property type="entry name" value="TYR_PHOSPHATASE_2"/>
    <property type="match status" value="1"/>
</dbReference>
<dbReference type="PRINTS" id="PR01911">
    <property type="entry name" value="PFDSPHPHTASE"/>
</dbReference>
<evidence type="ECO:0000256" key="7">
    <source>
        <dbReference type="ARBA" id="ARBA00048424"/>
    </source>
</evidence>
<evidence type="ECO:0000256" key="5">
    <source>
        <dbReference type="ARBA" id="ARBA00047562"/>
    </source>
</evidence>
<dbReference type="PROSITE" id="PS00383">
    <property type="entry name" value="TYR_PHOSPHATASE_1"/>
    <property type="match status" value="1"/>
</dbReference>
<dbReference type="Pfam" id="PF03162">
    <property type="entry name" value="Y_phosphatase2"/>
    <property type="match status" value="1"/>
</dbReference>
<dbReference type="InterPro" id="IPR020422">
    <property type="entry name" value="TYR_PHOSPHATASE_DUAL_dom"/>
</dbReference>
<dbReference type="GO" id="GO:0008486">
    <property type="term" value="F:diphosphoinositol-polyphosphate diphosphatase activity"/>
    <property type="evidence" value="ECO:0007669"/>
    <property type="project" value="UniProtKB-EC"/>
</dbReference>
<evidence type="ECO:0000313" key="11">
    <source>
        <dbReference type="Proteomes" id="UP001633002"/>
    </source>
</evidence>
<evidence type="ECO:0000259" key="8">
    <source>
        <dbReference type="PROSITE" id="PS50054"/>
    </source>
</evidence>
<comment type="catalytic activity">
    <reaction evidence="5">
        <text>3,5-bis(diphospho)-1D-myo-inositol 1,2,4,6-tetrakisphosphate + H2O = 3-diphospho-1D-myo-inositol 1,2,4,5,6-pentakisphosphate + phosphate + 2 H(+)</text>
        <dbReference type="Rhea" id="RHEA:56312"/>
        <dbReference type="ChEBI" id="CHEBI:15377"/>
        <dbReference type="ChEBI" id="CHEBI:15378"/>
        <dbReference type="ChEBI" id="CHEBI:43474"/>
        <dbReference type="ChEBI" id="CHEBI:140372"/>
        <dbReference type="ChEBI" id="CHEBI:140374"/>
        <dbReference type="EC" id="3.6.1.52"/>
    </reaction>
    <physiologicalReaction direction="left-to-right" evidence="5">
        <dbReference type="Rhea" id="RHEA:56313"/>
    </physiologicalReaction>
</comment>
<feature type="domain" description="Tyrosine specific protein phosphatases" evidence="9">
    <location>
        <begin position="76"/>
        <end position="149"/>
    </location>
</feature>
<feature type="domain" description="Tyrosine-protein phosphatase" evidence="8">
    <location>
        <begin position="13"/>
        <end position="162"/>
    </location>
</feature>
<evidence type="ECO:0000256" key="2">
    <source>
        <dbReference type="ARBA" id="ARBA00022801"/>
    </source>
</evidence>